<dbReference type="Proteomes" id="UP000199473">
    <property type="component" value="Unassembled WGS sequence"/>
</dbReference>
<sequence length="250" mass="26976">MRVSEFPGVFAVEQATLTAVPAPKLIFDGPFVVRRYLGGTGRANAACPMDPRPDADLATRIERIEAFYARMGQVCRFRSTPLDPEGMVPMLEARGYRRHDESQVIAGPLAGFAKSDPAVEILSGPEDRWMAVVATAEHQSPARRAEKAGMADLLAVPAAWVLLHEDGVPAATAFVTADGPLAGLFDLSVRPEFRRRGLGQRVMAAAGAWAAAQGASWAYAQVACTNKASLTLNAGLGLIERYRYVYFLKN</sequence>
<gene>
    <name evidence="2" type="ORF">SAMN02745775_10326</name>
</gene>
<dbReference type="PROSITE" id="PS51186">
    <property type="entry name" value="GNAT"/>
    <property type="match status" value="1"/>
</dbReference>
<accession>A0A1I4A1Q9</accession>
<dbReference type="InterPro" id="IPR016181">
    <property type="entry name" value="Acyl_CoA_acyltransferase"/>
</dbReference>
<dbReference type="Gene3D" id="3.40.630.30">
    <property type="match status" value="1"/>
</dbReference>
<dbReference type="OrthoDB" id="9775595at2"/>
<dbReference type="GO" id="GO:0016747">
    <property type="term" value="F:acyltransferase activity, transferring groups other than amino-acyl groups"/>
    <property type="evidence" value="ECO:0007669"/>
    <property type="project" value="InterPro"/>
</dbReference>
<dbReference type="EMBL" id="FOSQ01000003">
    <property type="protein sequence ID" value="SFK49719.1"/>
    <property type="molecule type" value="Genomic_DNA"/>
</dbReference>
<proteinExistence type="predicted"/>
<dbReference type="STRING" id="1123062.SAMN02745775_10326"/>
<keyword evidence="2" id="KW-0808">Transferase</keyword>
<dbReference type="CDD" id="cd04301">
    <property type="entry name" value="NAT_SF"/>
    <property type="match status" value="1"/>
</dbReference>
<keyword evidence="3" id="KW-1185">Reference proteome</keyword>
<dbReference type="Pfam" id="PF24553">
    <property type="entry name" value="Rv0428c_C"/>
    <property type="match status" value="1"/>
</dbReference>
<dbReference type="AlphaFoldDB" id="A0A1I4A1Q9"/>
<evidence type="ECO:0000259" key="1">
    <source>
        <dbReference type="PROSITE" id="PS51186"/>
    </source>
</evidence>
<feature type="domain" description="N-acetyltransferase" evidence="1">
    <location>
        <begin position="119"/>
        <end position="250"/>
    </location>
</feature>
<dbReference type="InterPro" id="IPR000182">
    <property type="entry name" value="GNAT_dom"/>
</dbReference>
<dbReference type="InterPro" id="IPR056935">
    <property type="entry name" value="Rv0428c-like_C"/>
</dbReference>
<evidence type="ECO:0000313" key="3">
    <source>
        <dbReference type="Proteomes" id="UP000199473"/>
    </source>
</evidence>
<organism evidence="2 3">
    <name type="scientific">Falsiroseomonas stagni DSM 19981</name>
    <dbReference type="NCBI Taxonomy" id="1123062"/>
    <lineage>
        <taxon>Bacteria</taxon>
        <taxon>Pseudomonadati</taxon>
        <taxon>Pseudomonadota</taxon>
        <taxon>Alphaproteobacteria</taxon>
        <taxon>Acetobacterales</taxon>
        <taxon>Roseomonadaceae</taxon>
        <taxon>Falsiroseomonas</taxon>
    </lineage>
</organism>
<name>A0A1I4A1Q9_9PROT</name>
<reference evidence="2 3" key="1">
    <citation type="submission" date="2016-10" db="EMBL/GenBank/DDBJ databases">
        <authorList>
            <person name="de Groot N.N."/>
        </authorList>
    </citation>
    <scope>NUCLEOTIDE SEQUENCE [LARGE SCALE GENOMIC DNA]</scope>
    <source>
        <strain evidence="2 3">DSM 19981</strain>
    </source>
</reference>
<evidence type="ECO:0000313" key="2">
    <source>
        <dbReference type="EMBL" id="SFK49719.1"/>
    </source>
</evidence>
<protein>
    <submittedName>
        <fullName evidence="2">Acetyltransferase (GNAT) family protein</fullName>
    </submittedName>
</protein>
<dbReference type="SUPFAM" id="SSF55729">
    <property type="entry name" value="Acyl-CoA N-acyltransferases (Nat)"/>
    <property type="match status" value="1"/>
</dbReference>